<sequence length="290" mass="33031">MRFKVHFPVISKFCRFFLFPPVLYDQGELVKQLSQKTTETLSKTTDAADDMYDNSRLLLNLQSSNLYLSHSEGSASWNELKPTAQQLLANVNQTQVNAYVSTDTISVRANTYTRTETDRNSRNRITVDDYDWKSLDELARDDNTIPRRYNAELYDPDGYMSDPLEKRRSPFHLDSLPDIIDAQENENDENSQSDKPKKAITKSDNDGIVIDLNPNKKKQKVNRDSAELNIANIDLNLNNTEDANLSRASSLAKASPQVHDINEHIEHADTDTNHDLLQVLDKKSNTNPSK</sequence>
<dbReference type="EMBL" id="ASPP01008023">
    <property type="protein sequence ID" value="ETO26194.1"/>
    <property type="molecule type" value="Genomic_DNA"/>
</dbReference>
<proteinExistence type="predicted"/>
<evidence type="ECO:0000256" key="1">
    <source>
        <dbReference type="SAM" id="MobiDB-lite"/>
    </source>
</evidence>
<reference evidence="2 3" key="1">
    <citation type="journal article" date="2013" name="Curr. Biol.">
        <title>The Genome of the Foraminiferan Reticulomyxa filosa.</title>
        <authorList>
            <person name="Glockner G."/>
            <person name="Hulsmann N."/>
            <person name="Schleicher M."/>
            <person name="Noegel A.A."/>
            <person name="Eichinger L."/>
            <person name="Gallinger C."/>
            <person name="Pawlowski J."/>
            <person name="Sierra R."/>
            <person name="Euteneuer U."/>
            <person name="Pillet L."/>
            <person name="Moustafa A."/>
            <person name="Platzer M."/>
            <person name="Groth M."/>
            <person name="Szafranski K."/>
            <person name="Schliwa M."/>
        </authorList>
    </citation>
    <scope>NUCLEOTIDE SEQUENCE [LARGE SCALE GENOMIC DNA]</scope>
</reference>
<comment type="caution">
    <text evidence="2">The sequence shown here is derived from an EMBL/GenBank/DDBJ whole genome shotgun (WGS) entry which is preliminary data.</text>
</comment>
<dbReference type="Proteomes" id="UP000023152">
    <property type="component" value="Unassembled WGS sequence"/>
</dbReference>
<evidence type="ECO:0000313" key="3">
    <source>
        <dbReference type="Proteomes" id="UP000023152"/>
    </source>
</evidence>
<keyword evidence="3" id="KW-1185">Reference proteome</keyword>
<feature type="region of interest" description="Disordered" evidence="1">
    <location>
        <begin position="183"/>
        <end position="211"/>
    </location>
</feature>
<gene>
    <name evidence="2" type="ORF">RFI_10943</name>
</gene>
<feature type="compositionally biased region" description="Basic and acidic residues" evidence="1">
    <location>
        <begin position="192"/>
        <end position="205"/>
    </location>
</feature>
<protein>
    <submittedName>
        <fullName evidence="2">Uncharacterized protein</fullName>
    </submittedName>
</protein>
<accession>X6NKC9</accession>
<evidence type="ECO:0000313" key="2">
    <source>
        <dbReference type="EMBL" id="ETO26194.1"/>
    </source>
</evidence>
<name>X6NKC9_RETFI</name>
<organism evidence="2 3">
    <name type="scientific">Reticulomyxa filosa</name>
    <dbReference type="NCBI Taxonomy" id="46433"/>
    <lineage>
        <taxon>Eukaryota</taxon>
        <taxon>Sar</taxon>
        <taxon>Rhizaria</taxon>
        <taxon>Retaria</taxon>
        <taxon>Foraminifera</taxon>
        <taxon>Monothalamids</taxon>
        <taxon>Reticulomyxidae</taxon>
        <taxon>Reticulomyxa</taxon>
    </lineage>
</organism>
<dbReference type="AlphaFoldDB" id="X6NKC9"/>